<dbReference type="PANTHER" id="PTHR10151">
    <property type="entry name" value="ECTONUCLEOTIDE PYROPHOSPHATASE/PHOSPHODIESTERASE"/>
    <property type="match status" value="1"/>
</dbReference>
<dbReference type="PANTHER" id="PTHR10151:SF120">
    <property type="entry name" value="BIS(5'-ADENOSYL)-TRIPHOSPHATASE"/>
    <property type="match status" value="1"/>
</dbReference>
<protein>
    <submittedName>
        <fullName evidence="2">Alkaline phosphatase family protein</fullName>
    </submittedName>
</protein>
<dbReference type="AlphaFoldDB" id="A0AAW6U7J1"/>
<name>A0AAW6U7J1_9MOLU</name>
<keyword evidence="1" id="KW-0175">Coiled coil</keyword>
<dbReference type="EMBL" id="JASCXW010000001">
    <property type="protein sequence ID" value="MDI6452051.1"/>
    <property type="molecule type" value="Genomic_DNA"/>
</dbReference>
<dbReference type="RefSeq" id="WP_282838444.1">
    <property type="nucleotide sequence ID" value="NZ_JASCXW010000001.1"/>
</dbReference>
<dbReference type="Gene3D" id="3.40.720.10">
    <property type="entry name" value="Alkaline Phosphatase, subunit A"/>
    <property type="match status" value="1"/>
</dbReference>
<dbReference type="Proteomes" id="UP001431532">
    <property type="component" value="Unassembled WGS sequence"/>
</dbReference>
<comment type="caution">
    <text evidence="2">The sequence shown here is derived from an EMBL/GenBank/DDBJ whole genome shotgun (WGS) entry which is preliminary data.</text>
</comment>
<accession>A0AAW6U7J1</accession>
<proteinExistence type="predicted"/>
<dbReference type="Pfam" id="PF01663">
    <property type="entry name" value="Phosphodiest"/>
    <property type="match status" value="1"/>
</dbReference>
<dbReference type="InterPro" id="IPR002591">
    <property type="entry name" value="Phosphodiest/P_Trfase"/>
</dbReference>
<keyword evidence="3" id="KW-1185">Reference proteome</keyword>
<organism evidence="2 3">
    <name type="scientific">Peloplasma aerotolerans</name>
    <dbReference type="NCBI Taxonomy" id="3044389"/>
    <lineage>
        <taxon>Bacteria</taxon>
        <taxon>Bacillati</taxon>
        <taxon>Mycoplasmatota</taxon>
        <taxon>Mollicutes</taxon>
        <taxon>Acholeplasmatales</taxon>
        <taxon>Acholeplasmataceae</taxon>
        <taxon>Peloplasma</taxon>
    </lineage>
</organism>
<dbReference type="GO" id="GO:0016787">
    <property type="term" value="F:hydrolase activity"/>
    <property type="evidence" value="ECO:0007669"/>
    <property type="project" value="UniProtKB-ARBA"/>
</dbReference>
<gene>
    <name evidence="2" type="ORF">QJ521_00615</name>
</gene>
<evidence type="ECO:0000313" key="3">
    <source>
        <dbReference type="Proteomes" id="UP001431532"/>
    </source>
</evidence>
<evidence type="ECO:0000256" key="1">
    <source>
        <dbReference type="SAM" id="Coils"/>
    </source>
</evidence>
<evidence type="ECO:0000313" key="2">
    <source>
        <dbReference type="EMBL" id="MDI6452051.1"/>
    </source>
</evidence>
<dbReference type="InterPro" id="IPR017850">
    <property type="entry name" value="Alkaline_phosphatase_core_sf"/>
</dbReference>
<feature type="coiled-coil region" evidence="1">
    <location>
        <begin position="210"/>
        <end position="237"/>
    </location>
</feature>
<sequence>MIVYPDFTNSILNVTSTILKHYKAPTIYPSIPELEKELKKNFKHVVLILLDGMGMNIIDRHLNYKDFLSAHVVKTITSIFPPTTVAATNTVLSGLPPFSSGYLGWVQYFKKENTNLTVFTNQDFYDHKRIFDEVLRDKYLKYPLIYDQIKAFNPRTKTYELFPNFRPNGFASFKEQTEKVLEIIEQKSKTFTYVYWAQPDMVQHDYGIDSLETKNILRKLNEEAEELANKINDQTLLIFIADHGLVDVKAFDLTDNKPLIRLLKRNPSIESRATNFFVKPFKKKKFKSVFEDNYGAFFKLYTKNEIIKSGLLGYGKKHPMLDSFLGDFVAVATDEYMLEFLKGSSFKAHHAGLTRGEMEVPLIIYHTTIDT</sequence>
<reference evidence="2" key="1">
    <citation type="submission" date="2023-05" db="EMBL/GenBank/DDBJ databases">
        <title>Mariniplasma microaerophilum sp. nov., a novel anaerobic mollicute isolated from terrestrial mud volcano, Taman Peninsula, Russia.</title>
        <authorList>
            <person name="Khomyakova M.A."/>
            <person name="Merkel A.Y."/>
            <person name="Slobodkin A.I."/>
        </authorList>
    </citation>
    <scope>NUCLEOTIDE SEQUENCE</scope>
    <source>
        <strain evidence="2">M4Ah</strain>
    </source>
</reference>
<dbReference type="SUPFAM" id="SSF53649">
    <property type="entry name" value="Alkaline phosphatase-like"/>
    <property type="match status" value="1"/>
</dbReference>